<name>A0A3D6BZM8_9FLAO</name>
<organism evidence="1 2">
    <name type="scientific">Xanthomarina gelatinilytica</name>
    <dbReference type="NCBI Taxonomy" id="1137281"/>
    <lineage>
        <taxon>Bacteria</taxon>
        <taxon>Pseudomonadati</taxon>
        <taxon>Bacteroidota</taxon>
        <taxon>Flavobacteriia</taxon>
        <taxon>Flavobacteriales</taxon>
        <taxon>Flavobacteriaceae</taxon>
        <taxon>Xanthomarina</taxon>
    </lineage>
</organism>
<evidence type="ECO:0000313" key="1">
    <source>
        <dbReference type="EMBL" id="HCY83475.1"/>
    </source>
</evidence>
<accession>A0A3D6BZM8</accession>
<sequence>IDQTFVVTNYGGTTLTNPVIPFADEVVTCPNNGKPLPNIFLCGANDSTFIDTYITDATSIIWEQLDEGSCAPVSDPDCA</sequence>
<dbReference type="EMBL" id="DPRK01000299">
    <property type="protein sequence ID" value="HCY83475.1"/>
    <property type="molecule type" value="Genomic_DNA"/>
</dbReference>
<feature type="non-terminal residue" evidence="1">
    <location>
        <position position="79"/>
    </location>
</feature>
<comment type="caution">
    <text evidence="1">The sequence shown here is derived from an EMBL/GenBank/DDBJ whole genome shotgun (WGS) entry which is preliminary data.</text>
</comment>
<gene>
    <name evidence="1" type="ORF">DHV22_18745</name>
</gene>
<reference evidence="1 2" key="1">
    <citation type="journal article" date="2018" name="Nat. Biotechnol.">
        <title>A standardized bacterial taxonomy based on genome phylogeny substantially revises the tree of life.</title>
        <authorList>
            <person name="Parks D.H."/>
            <person name="Chuvochina M."/>
            <person name="Waite D.W."/>
            <person name="Rinke C."/>
            <person name="Skarshewski A."/>
            <person name="Chaumeil P.A."/>
            <person name="Hugenholtz P."/>
        </authorList>
    </citation>
    <scope>NUCLEOTIDE SEQUENCE [LARGE SCALE GENOMIC DNA]</scope>
    <source>
        <strain evidence="1">UBA10227</strain>
    </source>
</reference>
<feature type="non-terminal residue" evidence="1">
    <location>
        <position position="1"/>
    </location>
</feature>
<protein>
    <submittedName>
        <fullName evidence="1">Uncharacterized protein</fullName>
    </submittedName>
</protein>
<dbReference type="AlphaFoldDB" id="A0A3D6BZM8"/>
<dbReference type="Proteomes" id="UP000263268">
    <property type="component" value="Unassembled WGS sequence"/>
</dbReference>
<proteinExistence type="predicted"/>
<evidence type="ECO:0000313" key="2">
    <source>
        <dbReference type="Proteomes" id="UP000263268"/>
    </source>
</evidence>